<proteinExistence type="predicted"/>
<protein>
    <submittedName>
        <fullName evidence="1">Uncharacterized protein</fullName>
    </submittedName>
</protein>
<sequence>MLMLWSTKEKQCISLLQRPNTRNSLLQIHAFMLRHALENNLSLVTKLISACSDAADAGHPLVGIRHARRIFDHQSPGGKDTFLCNSMIRAHVQNFQFHESITLYRDLKREGCFTSDNYTFPFLLKSCASGLALIEGQQLHNQVVKMGFCFDMFVSTAMVDMYGKFGNVESARRVFDEMPHRSPASWTAVIVGYARSGDAETAKELFHHMPEKDLPSFNAMIDVFAKLGNMPLAQQLFNEMPEKNVVSWTSLICGYCKNGEVDAARFMFDAMPKKNLFSWNAMIGGYCQNKKPHQALKLFREMQSNSLFQPDEVTVVSIIPAIADLGALDLGSWLHGYVKRKRLNRTSTVYSALVDMYAKCGEIWKAQQVFYEMHEREVASWNALINGFAVNGCANEALEVFLEMLKEGVKPNEVTMIGVLTACSHAGLVDEGKKWFREMEGYGIKPRIEHYGCMVDLLGRAGCLEEAEELIESISGEVNGIVLSSFLFACACHRDVRRGERVMRKAVLMEPWNMGNYVIARNMYAGERRWGDVERVKGMMRRTGNKKEVGCSVIEVDSRVWEFVCGDRVHPYWEVIYMVLGHLWVHMKGPKVEEELQLDVRYC</sequence>
<organism evidence="1 2">
    <name type="scientific">Persea americana</name>
    <name type="common">Avocado</name>
    <dbReference type="NCBI Taxonomy" id="3435"/>
    <lineage>
        <taxon>Eukaryota</taxon>
        <taxon>Viridiplantae</taxon>
        <taxon>Streptophyta</taxon>
        <taxon>Embryophyta</taxon>
        <taxon>Tracheophyta</taxon>
        <taxon>Spermatophyta</taxon>
        <taxon>Magnoliopsida</taxon>
        <taxon>Magnoliidae</taxon>
        <taxon>Laurales</taxon>
        <taxon>Lauraceae</taxon>
        <taxon>Persea</taxon>
    </lineage>
</organism>
<comment type="caution">
    <text evidence="1">The sequence shown here is derived from an EMBL/GenBank/DDBJ whole genome shotgun (WGS) entry which is preliminary data.</text>
</comment>
<reference evidence="1 2" key="1">
    <citation type="journal article" date="2022" name="Hortic Res">
        <title>A haplotype resolved chromosomal level avocado genome allows analysis of novel avocado genes.</title>
        <authorList>
            <person name="Nath O."/>
            <person name="Fletcher S.J."/>
            <person name="Hayward A."/>
            <person name="Shaw L.M."/>
            <person name="Masouleh A.K."/>
            <person name="Furtado A."/>
            <person name="Henry R.J."/>
            <person name="Mitter N."/>
        </authorList>
    </citation>
    <scope>NUCLEOTIDE SEQUENCE [LARGE SCALE GENOMIC DNA]</scope>
    <source>
        <strain evidence="2">cv. Hass</strain>
    </source>
</reference>
<evidence type="ECO:0000313" key="2">
    <source>
        <dbReference type="Proteomes" id="UP001234297"/>
    </source>
</evidence>
<evidence type="ECO:0000313" key="1">
    <source>
        <dbReference type="EMBL" id="KAJ8651153.1"/>
    </source>
</evidence>
<name>A0ACC2N034_PERAE</name>
<keyword evidence="2" id="KW-1185">Reference proteome</keyword>
<accession>A0ACC2N034</accession>
<dbReference type="EMBL" id="CM056809">
    <property type="protein sequence ID" value="KAJ8651153.1"/>
    <property type="molecule type" value="Genomic_DNA"/>
</dbReference>
<gene>
    <name evidence="1" type="ORF">MRB53_004176</name>
</gene>
<dbReference type="Proteomes" id="UP001234297">
    <property type="component" value="Chromosome 1"/>
</dbReference>